<reference evidence="1" key="1">
    <citation type="submission" date="2018-02" db="EMBL/GenBank/DDBJ databases">
        <title>Rhizophora mucronata_Transcriptome.</title>
        <authorList>
            <person name="Meera S.P."/>
            <person name="Sreeshan A."/>
            <person name="Augustine A."/>
        </authorList>
    </citation>
    <scope>NUCLEOTIDE SEQUENCE</scope>
    <source>
        <tissue evidence="1">Leaf</tissue>
    </source>
</reference>
<proteinExistence type="predicted"/>
<protein>
    <submittedName>
        <fullName evidence="1">Uncharacterized protein</fullName>
    </submittedName>
</protein>
<organism evidence="1">
    <name type="scientific">Rhizophora mucronata</name>
    <name type="common">Asiatic mangrove</name>
    <dbReference type="NCBI Taxonomy" id="61149"/>
    <lineage>
        <taxon>Eukaryota</taxon>
        <taxon>Viridiplantae</taxon>
        <taxon>Streptophyta</taxon>
        <taxon>Embryophyta</taxon>
        <taxon>Tracheophyta</taxon>
        <taxon>Spermatophyta</taxon>
        <taxon>Magnoliopsida</taxon>
        <taxon>eudicotyledons</taxon>
        <taxon>Gunneridae</taxon>
        <taxon>Pentapetalae</taxon>
        <taxon>rosids</taxon>
        <taxon>fabids</taxon>
        <taxon>Malpighiales</taxon>
        <taxon>Rhizophoraceae</taxon>
        <taxon>Rhizophora</taxon>
    </lineage>
</organism>
<sequence length="44" mass="4933">MVLSEGKLEGHTRISSNPTLMVCNAFPMISSQFHVLEILFFHVA</sequence>
<accession>A0A2P2KAL2</accession>
<dbReference type="AlphaFoldDB" id="A0A2P2KAL2"/>
<name>A0A2P2KAL2_RHIMU</name>
<evidence type="ECO:0000313" key="1">
    <source>
        <dbReference type="EMBL" id="MBX02754.1"/>
    </source>
</evidence>
<dbReference type="EMBL" id="GGEC01022270">
    <property type="protein sequence ID" value="MBX02754.1"/>
    <property type="molecule type" value="Transcribed_RNA"/>
</dbReference>